<organism evidence="1 2">
    <name type="scientific">Araneus ventricosus</name>
    <name type="common">Orbweaver spider</name>
    <name type="synonym">Epeira ventricosa</name>
    <dbReference type="NCBI Taxonomy" id="182803"/>
    <lineage>
        <taxon>Eukaryota</taxon>
        <taxon>Metazoa</taxon>
        <taxon>Ecdysozoa</taxon>
        <taxon>Arthropoda</taxon>
        <taxon>Chelicerata</taxon>
        <taxon>Arachnida</taxon>
        <taxon>Araneae</taxon>
        <taxon>Araneomorphae</taxon>
        <taxon>Entelegynae</taxon>
        <taxon>Araneoidea</taxon>
        <taxon>Araneidae</taxon>
        <taxon>Araneus</taxon>
    </lineage>
</organism>
<protein>
    <submittedName>
        <fullName evidence="1">Uncharacterized protein</fullName>
    </submittedName>
</protein>
<reference evidence="1 2" key="1">
    <citation type="journal article" date="2019" name="Sci. Rep.">
        <title>Orb-weaving spider Araneus ventricosus genome elucidates the spidroin gene catalogue.</title>
        <authorList>
            <person name="Kono N."/>
            <person name="Nakamura H."/>
            <person name="Ohtoshi R."/>
            <person name="Moran D.A.P."/>
            <person name="Shinohara A."/>
            <person name="Yoshida Y."/>
            <person name="Fujiwara M."/>
            <person name="Mori M."/>
            <person name="Tomita M."/>
            <person name="Arakawa K."/>
        </authorList>
    </citation>
    <scope>NUCLEOTIDE SEQUENCE [LARGE SCALE GENOMIC DNA]</scope>
</reference>
<evidence type="ECO:0000313" key="2">
    <source>
        <dbReference type="Proteomes" id="UP000499080"/>
    </source>
</evidence>
<name>A0A4Y2VTQ8_ARAVE</name>
<sequence>MGKRNIRYKREKRRRQKFNYGVQIKIFGYGDTWYLPGCQASLRKSCPRGGVSLDSGYCACIRVSTGVCPRFSKMVLKRTGQPYGVASYDSKFKPSFYLETSSCMLRIDEFHLK</sequence>
<evidence type="ECO:0000313" key="1">
    <source>
        <dbReference type="EMBL" id="GBO28529.1"/>
    </source>
</evidence>
<comment type="caution">
    <text evidence="1">The sequence shown here is derived from an EMBL/GenBank/DDBJ whole genome shotgun (WGS) entry which is preliminary data.</text>
</comment>
<dbReference type="Proteomes" id="UP000499080">
    <property type="component" value="Unassembled WGS sequence"/>
</dbReference>
<dbReference type="AlphaFoldDB" id="A0A4Y2VTQ8"/>
<proteinExistence type="predicted"/>
<keyword evidence="2" id="KW-1185">Reference proteome</keyword>
<dbReference type="EMBL" id="BGPR01051605">
    <property type="protein sequence ID" value="GBO28529.1"/>
    <property type="molecule type" value="Genomic_DNA"/>
</dbReference>
<accession>A0A4Y2VTQ8</accession>
<gene>
    <name evidence="1" type="ORF">AVEN_132721_1</name>
</gene>